<feature type="repeat" description="WD" evidence="7">
    <location>
        <begin position="635"/>
        <end position="666"/>
    </location>
</feature>
<dbReference type="InterPro" id="IPR015943">
    <property type="entry name" value="WD40/YVTN_repeat-like_dom_sf"/>
</dbReference>
<dbReference type="Proteomes" id="UP001500967">
    <property type="component" value="Unassembled WGS sequence"/>
</dbReference>
<dbReference type="InterPro" id="IPR011009">
    <property type="entry name" value="Kinase-like_dom_sf"/>
</dbReference>
<evidence type="ECO:0000256" key="1">
    <source>
        <dbReference type="ARBA" id="ARBA00012513"/>
    </source>
</evidence>
<dbReference type="InterPro" id="IPR000719">
    <property type="entry name" value="Prot_kinase_dom"/>
</dbReference>
<evidence type="ECO:0000256" key="9">
    <source>
        <dbReference type="SAM" id="MobiDB-lite"/>
    </source>
</evidence>
<gene>
    <name evidence="12" type="ORF">GCM10009539_35090</name>
</gene>
<dbReference type="SMART" id="SM00220">
    <property type="entry name" value="S_TKc"/>
    <property type="match status" value="1"/>
</dbReference>
<feature type="region of interest" description="Disordered" evidence="9">
    <location>
        <begin position="417"/>
        <end position="446"/>
    </location>
</feature>
<name>A0ABN0UDB8_9ACTN</name>
<keyword evidence="10" id="KW-0812">Transmembrane</keyword>
<evidence type="ECO:0000256" key="8">
    <source>
        <dbReference type="PROSITE-ProRule" id="PRU10141"/>
    </source>
</evidence>
<feature type="domain" description="Protein kinase" evidence="11">
    <location>
        <begin position="15"/>
        <end position="267"/>
    </location>
</feature>
<dbReference type="PANTHER" id="PTHR43289">
    <property type="entry name" value="MITOGEN-ACTIVATED PROTEIN KINASE KINASE KINASE 20-RELATED"/>
    <property type="match status" value="1"/>
</dbReference>
<dbReference type="PROSITE" id="PS50011">
    <property type="entry name" value="PROTEIN_KINASE_DOM"/>
    <property type="match status" value="1"/>
</dbReference>
<dbReference type="PROSITE" id="PS00107">
    <property type="entry name" value="PROTEIN_KINASE_ATP"/>
    <property type="match status" value="1"/>
</dbReference>
<dbReference type="EC" id="2.7.11.1" evidence="1"/>
<dbReference type="Pfam" id="PF00400">
    <property type="entry name" value="WD40"/>
    <property type="match status" value="1"/>
</dbReference>
<proteinExistence type="predicted"/>
<dbReference type="SUPFAM" id="SSF56112">
    <property type="entry name" value="Protein kinase-like (PK-like)"/>
    <property type="match status" value="1"/>
</dbReference>
<keyword evidence="7" id="KW-0853">WD repeat</keyword>
<organism evidence="12 13">
    <name type="scientific">Cryptosporangium japonicum</name>
    <dbReference type="NCBI Taxonomy" id="80872"/>
    <lineage>
        <taxon>Bacteria</taxon>
        <taxon>Bacillati</taxon>
        <taxon>Actinomycetota</taxon>
        <taxon>Actinomycetes</taxon>
        <taxon>Cryptosporangiales</taxon>
        <taxon>Cryptosporangiaceae</taxon>
        <taxon>Cryptosporangium</taxon>
    </lineage>
</organism>
<dbReference type="InterPro" id="IPR001680">
    <property type="entry name" value="WD40_rpt"/>
</dbReference>
<evidence type="ECO:0000256" key="10">
    <source>
        <dbReference type="SAM" id="Phobius"/>
    </source>
</evidence>
<dbReference type="InterPro" id="IPR008271">
    <property type="entry name" value="Ser/Thr_kinase_AS"/>
</dbReference>
<evidence type="ECO:0000256" key="4">
    <source>
        <dbReference type="ARBA" id="ARBA00022741"/>
    </source>
</evidence>
<dbReference type="Gene3D" id="1.10.510.10">
    <property type="entry name" value="Transferase(Phosphotransferase) domain 1"/>
    <property type="match status" value="1"/>
</dbReference>
<evidence type="ECO:0000256" key="3">
    <source>
        <dbReference type="ARBA" id="ARBA00022679"/>
    </source>
</evidence>
<dbReference type="Pfam" id="PF00069">
    <property type="entry name" value="Pkinase"/>
    <property type="match status" value="1"/>
</dbReference>
<feature type="binding site" evidence="8">
    <location>
        <position position="44"/>
    </location>
    <ligand>
        <name>ATP</name>
        <dbReference type="ChEBI" id="CHEBI:30616"/>
    </ligand>
</feature>
<dbReference type="Gene3D" id="2.130.10.10">
    <property type="entry name" value="YVTN repeat-like/Quinoprotein amine dehydrogenase"/>
    <property type="match status" value="2"/>
</dbReference>
<reference evidence="12 13" key="1">
    <citation type="journal article" date="2019" name="Int. J. Syst. Evol. Microbiol.">
        <title>The Global Catalogue of Microorganisms (GCM) 10K type strain sequencing project: providing services to taxonomists for standard genome sequencing and annotation.</title>
        <authorList>
            <consortium name="The Broad Institute Genomics Platform"/>
            <consortium name="The Broad Institute Genome Sequencing Center for Infectious Disease"/>
            <person name="Wu L."/>
            <person name="Ma J."/>
        </authorList>
    </citation>
    <scope>NUCLEOTIDE SEQUENCE [LARGE SCALE GENOMIC DNA]</scope>
    <source>
        <strain evidence="12 13">JCM 10425</strain>
    </source>
</reference>
<feature type="region of interest" description="Disordered" evidence="9">
    <location>
        <begin position="299"/>
        <end position="390"/>
    </location>
</feature>
<accession>A0ABN0UDB8</accession>
<evidence type="ECO:0000256" key="2">
    <source>
        <dbReference type="ARBA" id="ARBA00022527"/>
    </source>
</evidence>
<evidence type="ECO:0000256" key="6">
    <source>
        <dbReference type="ARBA" id="ARBA00022840"/>
    </source>
</evidence>
<comment type="caution">
    <text evidence="12">The sequence shown here is derived from an EMBL/GenBank/DDBJ whole genome shotgun (WGS) entry which is preliminary data.</text>
</comment>
<evidence type="ECO:0000256" key="7">
    <source>
        <dbReference type="PROSITE-ProRule" id="PRU00221"/>
    </source>
</evidence>
<dbReference type="PANTHER" id="PTHR43289:SF6">
    <property type="entry name" value="SERINE_THREONINE-PROTEIN KINASE NEKL-3"/>
    <property type="match status" value="1"/>
</dbReference>
<evidence type="ECO:0000313" key="13">
    <source>
        <dbReference type="Proteomes" id="UP001500967"/>
    </source>
</evidence>
<dbReference type="RefSeq" id="WP_344649899.1">
    <property type="nucleotide sequence ID" value="NZ_BAAAGX010000014.1"/>
</dbReference>
<feature type="transmembrane region" description="Helical" evidence="10">
    <location>
        <begin position="395"/>
        <end position="417"/>
    </location>
</feature>
<keyword evidence="13" id="KW-1185">Reference proteome</keyword>
<dbReference type="CDD" id="cd14014">
    <property type="entry name" value="STKc_PknB_like"/>
    <property type="match status" value="1"/>
</dbReference>
<keyword evidence="4 8" id="KW-0547">Nucleotide-binding</keyword>
<dbReference type="SUPFAM" id="SSF50978">
    <property type="entry name" value="WD40 repeat-like"/>
    <property type="match status" value="1"/>
</dbReference>
<keyword evidence="2" id="KW-0723">Serine/threonine-protein kinase</keyword>
<keyword evidence="10" id="KW-0472">Membrane</keyword>
<evidence type="ECO:0000313" key="12">
    <source>
        <dbReference type="EMBL" id="GAA0246731.1"/>
    </source>
</evidence>
<keyword evidence="10" id="KW-1133">Transmembrane helix</keyword>
<dbReference type="EMBL" id="BAAAGX010000014">
    <property type="protein sequence ID" value="GAA0246731.1"/>
    <property type="molecule type" value="Genomic_DNA"/>
</dbReference>
<protein>
    <recommendedName>
        <fullName evidence="1">non-specific serine/threonine protein kinase</fullName>
        <ecNumber evidence="1">2.7.11.1</ecNumber>
    </recommendedName>
</protein>
<keyword evidence="3" id="KW-0808">Transferase</keyword>
<keyword evidence="5" id="KW-0418">Kinase</keyword>
<keyword evidence="6 8" id="KW-0067">ATP-binding</keyword>
<feature type="compositionally biased region" description="Gly residues" evidence="9">
    <location>
        <begin position="307"/>
        <end position="332"/>
    </location>
</feature>
<evidence type="ECO:0000259" key="11">
    <source>
        <dbReference type="PROSITE" id="PS50011"/>
    </source>
</evidence>
<dbReference type="SMART" id="SM00320">
    <property type="entry name" value="WD40"/>
    <property type="match status" value="4"/>
</dbReference>
<dbReference type="InterPro" id="IPR017441">
    <property type="entry name" value="Protein_kinase_ATP_BS"/>
</dbReference>
<sequence>MMIDRPRIAAALPQYEIGEPLGRGAHGLVFAVRHRRLSSMRAVKAMLVVDQDVAVASQRFLTEARVMTALDHPHLVRVHEYAEAGPLLLLVMEYMAGGTLGDRMGGPVPPEKATAWTVAVADGLETAHRRGVVHRDIKPANLLFTTDGLIKVGDFGIAKLFAGSDATASGMMVGTPRYVAPEQISGQRVGPASDVYALGATLYELLAGRSVFPRELTVPGLLHHHLSVPPRPLEDVPPTLAGVVLRALAKDPAERPASAREFARELLRAADRDLGPEWMSRSGVPMRIDAGVIRSAPDDAATVPLGPTGGGTVPLGPTGGGTVPLGPTGGGAVPLASTGSRRPPGTAGSNGSAAWPGDGSAWPSAGVADAGRPGDGGPGDGGAERRDRRRGRRGAVVLAAGVAMAVLVVAGVAGAALRRGGDGPETAAVSSTASPAASPAAVSTASPAVPVTVPTRTTVVTSFESGTRSVDTLAFSADTTKLIETDQYGVTKVWTRGRTEPVRLAADRLTIRSAIFSADGTAVITGQKGALRRYDAATGRMSSTTPLRGVDDVTSLAPYSAGRDVVLGDWLGQVWDRPSDGSVTPVGTQGDGILAIAVDPRGERIASGNSDEIRLWDRRAHALIAAIPSRFAADVKFSPDGTVLASTDQSGDVSLWDAATGSQRGATIPAINGGPDGERTFFGFTAGGTALVTSNGGTLRWWSTATGEQLGDPVTLADADGAAGFSPDGTQVAVNTPGGRITIWKLS</sequence>
<dbReference type="InterPro" id="IPR036322">
    <property type="entry name" value="WD40_repeat_dom_sf"/>
</dbReference>
<evidence type="ECO:0000256" key="5">
    <source>
        <dbReference type="ARBA" id="ARBA00022777"/>
    </source>
</evidence>
<dbReference type="PROSITE" id="PS50082">
    <property type="entry name" value="WD_REPEATS_2"/>
    <property type="match status" value="1"/>
</dbReference>
<dbReference type="PROSITE" id="PS00108">
    <property type="entry name" value="PROTEIN_KINASE_ST"/>
    <property type="match status" value="1"/>
</dbReference>